<keyword evidence="1" id="KW-0732">Signal</keyword>
<keyword evidence="3" id="KW-1185">Reference proteome</keyword>
<evidence type="ECO:0000313" key="2">
    <source>
        <dbReference type="EMBL" id="MDT0651532.1"/>
    </source>
</evidence>
<accession>A0ABU3CYU2</accession>
<protein>
    <submittedName>
        <fullName evidence="2">Uncharacterized protein</fullName>
    </submittedName>
</protein>
<sequence length="212" mass="24383">MKTYKLNYIMLLLLFISAGVGAQTKKHVQSFKTNANVNVHLDARHTNILVEKWDKNEVLVEAYLDVETSDKKEIEQLMESWKLDVSGSSNEVKIMSGGGVSWNVMPDVSMNMSDFNESMGGLQEMLGPLMENLMPMIQNIASNPLPENFTSKMGSMNFDYEAYEKNPDEYMKKWEAEVEEKFGDDFDKDMEAWAAKIEKNSEKWEKDFESKM</sequence>
<feature type="chain" id="PRO_5046943952" evidence="1">
    <location>
        <begin position="23"/>
        <end position="212"/>
    </location>
</feature>
<comment type="caution">
    <text evidence="2">The sequence shown here is derived from an EMBL/GenBank/DDBJ whole genome shotgun (WGS) entry which is preliminary data.</text>
</comment>
<feature type="signal peptide" evidence="1">
    <location>
        <begin position="1"/>
        <end position="22"/>
    </location>
</feature>
<evidence type="ECO:0000313" key="3">
    <source>
        <dbReference type="Proteomes" id="UP001248819"/>
    </source>
</evidence>
<name>A0ABU3CYU2_9FLAO</name>
<dbReference type="Proteomes" id="UP001248819">
    <property type="component" value="Unassembled WGS sequence"/>
</dbReference>
<evidence type="ECO:0000256" key="1">
    <source>
        <dbReference type="SAM" id="SignalP"/>
    </source>
</evidence>
<dbReference type="EMBL" id="JAVRHP010000125">
    <property type="protein sequence ID" value="MDT0651532.1"/>
    <property type="molecule type" value="Genomic_DNA"/>
</dbReference>
<gene>
    <name evidence="2" type="ORF">RM529_15355</name>
</gene>
<proteinExistence type="predicted"/>
<organism evidence="2 3">
    <name type="scientific">Autumnicola edwardsiae</name>
    <dbReference type="NCBI Taxonomy" id="3075594"/>
    <lineage>
        <taxon>Bacteria</taxon>
        <taxon>Pseudomonadati</taxon>
        <taxon>Bacteroidota</taxon>
        <taxon>Flavobacteriia</taxon>
        <taxon>Flavobacteriales</taxon>
        <taxon>Flavobacteriaceae</taxon>
        <taxon>Autumnicola</taxon>
    </lineage>
</organism>
<feature type="non-terminal residue" evidence="2">
    <location>
        <position position="212"/>
    </location>
</feature>
<reference evidence="2 3" key="1">
    <citation type="submission" date="2023-09" db="EMBL/GenBank/DDBJ databases">
        <authorList>
            <person name="Rey-Velasco X."/>
        </authorList>
    </citation>
    <scope>NUCLEOTIDE SEQUENCE [LARGE SCALE GENOMIC DNA]</scope>
    <source>
        <strain evidence="2 3">F297</strain>
    </source>
</reference>